<keyword evidence="4" id="KW-1185">Reference proteome</keyword>
<dbReference type="Pfam" id="PF13568">
    <property type="entry name" value="OMP_b-brl_2"/>
    <property type="match status" value="1"/>
</dbReference>
<dbReference type="RefSeq" id="WP_375556195.1">
    <property type="nucleotide sequence ID" value="NZ_JBBVGT010000002.1"/>
</dbReference>
<accession>A0ABV5CAX8</accession>
<dbReference type="Proteomes" id="UP001580928">
    <property type="component" value="Unassembled WGS sequence"/>
</dbReference>
<sequence>MKKLFLSAIAVLFGFGAFAQELGYGFKAGVNLPNYNFSNSDLETESTTNFHVTGYLDAPINQMFSIQPGVSLQGKGAKLENEMGSWKQNTMWIEVPVNAVAKFPTMGGGNFFLGAGPYAAFGISGENKIESGDFELSDEFEFGKDGTQKGTDFGVNFLAGYRLGNGLTLGAGYGLGLADIAPDNSSDIKQTNRVLSFSVGYEL</sequence>
<evidence type="ECO:0000313" key="3">
    <source>
        <dbReference type="EMBL" id="MFB5944631.1"/>
    </source>
</evidence>
<proteinExistence type="predicted"/>
<feature type="signal peptide" evidence="1">
    <location>
        <begin position="1"/>
        <end position="19"/>
    </location>
</feature>
<comment type="caution">
    <text evidence="3">The sequence shown here is derived from an EMBL/GenBank/DDBJ whole genome shotgun (WGS) entry which is preliminary data.</text>
</comment>
<evidence type="ECO:0000313" key="4">
    <source>
        <dbReference type="Proteomes" id="UP001580928"/>
    </source>
</evidence>
<name>A0ABV5CAX8_9SPHI</name>
<keyword evidence="1" id="KW-0732">Signal</keyword>
<dbReference type="EMBL" id="JBBVGT010000002">
    <property type="protein sequence ID" value="MFB5944631.1"/>
    <property type="molecule type" value="Genomic_DNA"/>
</dbReference>
<feature type="domain" description="Outer membrane protein beta-barrel" evidence="2">
    <location>
        <begin position="18"/>
        <end position="180"/>
    </location>
</feature>
<gene>
    <name evidence="3" type="ORF">WKR92_02170</name>
</gene>
<feature type="chain" id="PRO_5047301967" evidence="1">
    <location>
        <begin position="20"/>
        <end position="203"/>
    </location>
</feature>
<reference evidence="3 4" key="1">
    <citation type="submission" date="2024-04" db="EMBL/GenBank/DDBJ databases">
        <title>Albibacterium profundi sp. nov., isolated from sediment of the Challenger Deep of Mariana Trench.</title>
        <authorList>
            <person name="Wang Y."/>
        </authorList>
    </citation>
    <scope>NUCLEOTIDE SEQUENCE [LARGE SCALE GENOMIC DNA]</scope>
    <source>
        <strain evidence="3 4">RHL897</strain>
    </source>
</reference>
<organism evidence="3 4">
    <name type="scientific">Albibacterium profundi</name>
    <dbReference type="NCBI Taxonomy" id="3134906"/>
    <lineage>
        <taxon>Bacteria</taxon>
        <taxon>Pseudomonadati</taxon>
        <taxon>Bacteroidota</taxon>
        <taxon>Sphingobacteriia</taxon>
        <taxon>Sphingobacteriales</taxon>
        <taxon>Sphingobacteriaceae</taxon>
        <taxon>Albibacterium</taxon>
    </lineage>
</organism>
<dbReference type="InterPro" id="IPR025665">
    <property type="entry name" value="Beta-barrel_OMP_2"/>
</dbReference>
<evidence type="ECO:0000256" key="1">
    <source>
        <dbReference type="SAM" id="SignalP"/>
    </source>
</evidence>
<protein>
    <submittedName>
        <fullName evidence="3">Porin family protein</fullName>
    </submittedName>
</protein>
<evidence type="ECO:0000259" key="2">
    <source>
        <dbReference type="Pfam" id="PF13568"/>
    </source>
</evidence>